<dbReference type="EMBL" id="JBJURJ010000001">
    <property type="protein sequence ID" value="MFM9326950.1"/>
    <property type="molecule type" value="Genomic_DNA"/>
</dbReference>
<accession>A0ACC7NSH3</accession>
<reference evidence="1" key="1">
    <citation type="submission" date="2024-12" db="EMBL/GenBank/DDBJ databases">
        <authorList>
            <person name="Wu N."/>
        </authorList>
    </citation>
    <scope>NUCLEOTIDE SEQUENCE</scope>
    <source>
        <strain evidence="1">P15</strain>
    </source>
</reference>
<dbReference type="Proteomes" id="UP001631969">
    <property type="component" value="Unassembled WGS sequence"/>
</dbReference>
<evidence type="ECO:0000313" key="2">
    <source>
        <dbReference type="Proteomes" id="UP001631969"/>
    </source>
</evidence>
<keyword evidence="2" id="KW-1185">Reference proteome</keyword>
<protein>
    <submittedName>
        <fullName evidence="1">Uncharacterized protein</fullName>
    </submittedName>
</protein>
<comment type="caution">
    <text evidence="1">The sequence shown here is derived from an EMBL/GenBank/DDBJ whole genome shotgun (WGS) entry which is preliminary data.</text>
</comment>
<name>A0ACC7NSH3_9BACL</name>
<proteinExistence type="predicted"/>
<evidence type="ECO:0000313" key="1">
    <source>
        <dbReference type="EMBL" id="MFM9326950.1"/>
    </source>
</evidence>
<organism evidence="1 2">
    <name type="scientific">Paenibacillus mesotrionivorans</name>
    <dbReference type="NCBI Taxonomy" id="3160968"/>
    <lineage>
        <taxon>Bacteria</taxon>
        <taxon>Bacillati</taxon>
        <taxon>Bacillota</taxon>
        <taxon>Bacilli</taxon>
        <taxon>Bacillales</taxon>
        <taxon>Paenibacillaceae</taxon>
        <taxon>Paenibacillus</taxon>
    </lineage>
</organism>
<sequence length="57" mass="6514">MDKRKVITAYRRGFITMQECAQILGIDLSQLTGMMNDPELQEVRMRKDSSPSSLPLL</sequence>
<gene>
    <name evidence="1" type="ORF">ACI1P1_01425</name>
</gene>